<feature type="transmembrane region" description="Helical" evidence="1">
    <location>
        <begin position="342"/>
        <end position="367"/>
    </location>
</feature>
<keyword evidence="1" id="KW-1133">Transmembrane helix</keyword>
<sequence>MGEPVEGLSEGSRYLLLSSYFFFNVAYSIVIPSSIQVMEDIAKLGGSKSWSGAGSGAVIGGYFMCSALGMAVFRHFRRYEHSYKALFTYPCLGRLATSAIFAFVALHHTVLGAAAPALLILCRFVEGILNACQTLCAIEMLTLTSRDRVSLQASIALLVNLGIGSGILAAGAVEMRGQAGHFGFFPSNWQSSPASIAMWGMSVFWLIFFLLGRLLMQESDPVPVAEIKPLYSNCPTAPGTNLEGTRKMLICTGIMFVTCRAFVTGGIDSASMMILETQFGWARGSAAAAVACCYLSCIVWHGLFQFLRARMSDEGLLTVCISVSTVASLGIFDFAPGETANVAMLLLADSIIFPLFMLSSGIVSAYVTRSPLAGDWLFGVESVFVLLKLFPESLGRGLGPVAARTFLSGFSRNHYSAMQLSVCVLSSLLWHFAVNPCNIALEKDVQDDALSTSAVKSERMRE</sequence>
<feature type="transmembrane region" description="Helical" evidence="1">
    <location>
        <begin position="287"/>
        <end position="304"/>
    </location>
</feature>
<feature type="transmembrane region" description="Helical" evidence="1">
    <location>
        <begin position="12"/>
        <end position="30"/>
    </location>
</feature>
<feature type="transmembrane region" description="Helical" evidence="1">
    <location>
        <begin position="316"/>
        <end position="336"/>
    </location>
</feature>
<comment type="caution">
    <text evidence="2">The sequence shown here is derived from an EMBL/GenBank/DDBJ whole genome shotgun (WGS) entry which is preliminary data.</text>
</comment>
<evidence type="ECO:0000313" key="3">
    <source>
        <dbReference type="Proteomes" id="UP000654075"/>
    </source>
</evidence>
<keyword evidence="1" id="KW-0472">Membrane</keyword>
<dbReference type="Proteomes" id="UP000654075">
    <property type="component" value="Unassembled WGS sequence"/>
</dbReference>
<accession>A0A813FZC2</accession>
<reference evidence="2" key="1">
    <citation type="submission" date="2021-02" db="EMBL/GenBank/DDBJ databases">
        <authorList>
            <person name="Dougan E. K."/>
            <person name="Rhodes N."/>
            <person name="Thang M."/>
            <person name="Chan C."/>
        </authorList>
    </citation>
    <scope>NUCLEOTIDE SEQUENCE</scope>
</reference>
<protein>
    <recommendedName>
        <fullName evidence="4">Major facilitator superfamily (MFS) profile domain-containing protein</fullName>
    </recommendedName>
</protein>
<dbReference type="InterPro" id="IPR036259">
    <property type="entry name" value="MFS_trans_sf"/>
</dbReference>
<gene>
    <name evidence="2" type="ORF">PGLA1383_LOCUS36657</name>
</gene>
<organism evidence="2 3">
    <name type="scientific">Polarella glacialis</name>
    <name type="common">Dinoflagellate</name>
    <dbReference type="NCBI Taxonomy" id="89957"/>
    <lineage>
        <taxon>Eukaryota</taxon>
        <taxon>Sar</taxon>
        <taxon>Alveolata</taxon>
        <taxon>Dinophyceae</taxon>
        <taxon>Suessiales</taxon>
        <taxon>Suessiaceae</taxon>
        <taxon>Polarella</taxon>
    </lineage>
</organism>
<evidence type="ECO:0000313" key="2">
    <source>
        <dbReference type="EMBL" id="CAE8619063.1"/>
    </source>
</evidence>
<evidence type="ECO:0008006" key="4">
    <source>
        <dbReference type="Google" id="ProtNLM"/>
    </source>
</evidence>
<feature type="transmembrane region" description="Helical" evidence="1">
    <location>
        <begin position="248"/>
        <end position="267"/>
    </location>
</feature>
<dbReference type="EMBL" id="CAJNNV010026816">
    <property type="protein sequence ID" value="CAE8619063.1"/>
    <property type="molecule type" value="Genomic_DNA"/>
</dbReference>
<dbReference type="SUPFAM" id="SSF103473">
    <property type="entry name" value="MFS general substrate transporter"/>
    <property type="match status" value="1"/>
</dbReference>
<keyword evidence="1" id="KW-0812">Transmembrane</keyword>
<feature type="transmembrane region" description="Helical" evidence="1">
    <location>
        <begin position="153"/>
        <end position="173"/>
    </location>
</feature>
<keyword evidence="3" id="KW-1185">Reference proteome</keyword>
<feature type="transmembrane region" description="Helical" evidence="1">
    <location>
        <begin position="85"/>
        <end position="106"/>
    </location>
</feature>
<evidence type="ECO:0000256" key="1">
    <source>
        <dbReference type="SAM" id="Phobius"/>
    </source>
</evidence>
<name>A0A813FZC2_POLGL</name>
<feature type="transmembrane region" description="Helical" evidence="1">
    <location>
        <begin position="193"/>
        <end position="211"/>
    </location>
</feature>
<proteinExistence type="predicted"/>
<feature type="transmembrane region" description="Helical" evidence="1">
    <location>
        <begin position="50"/>
        <end position="73"/>
    </location>
</feature>
<dbReference type="AlphaFoldDB" id="A0A813FZC2"/>
<feature type="transmembrane region" description="Helical" evidence="1">
    <location>
        <begin position="118"/>
        <end position="141"/>
    </location>
</feature>